<dbReference type="AlphaFoldDB" id="A0AAN6SL40"/>
<evidence type="ECO:0000256" key="4">
    <source>
        <dbReference type="SAM" id="Coils"/>
    </source>
</evidence>
<keyword evidence="2" id="KW-0227">DNA damage</keyword>
<evidence type="ECO:0000256" key="5">
    <source>
        <dbReference type="SAM" id="MobiDB-lite"/>
    </source>
</evidence>
<reference evidence="7" key="2">
    <citation type="submission" date="2023-06" db="EMBL/GenBank/DDBJ databases">
        <authorList>
            <consortium name="Lawrence Berkeley National Laboratory"/>
            <person name="Mondo S.J."/>
            <person name="Hensen N."/>
            <person name="Bonometti L."/>
            <person name="Westerberg I."/>
            <person name="Brannstrom I.O."/>
            <person name="Guillou S."/>
            <person name="Cros-Aarteil S."/>
            <person name="Calhoun S."/>
            <person name="Haridas S."/>
            <person name="Kuo A."/>
            <person name="Pangilinan J."/>
            <person name="Riley R."/>
            <person name="Labutti K."/>
            <person name="Andreopoulos B."/>
            <person name="Lipzen A."/>
            <person name="Chen C."/>
            <person name="Yanf M."/>
            <person name="Daum C."/>
            <person name="Ng V."/>
            <person name="Clum A."/>
            <person name="Steindorff A."/>
            <person name="Ohm R."/>
            <person name="Martin F."/>
            <person name="Silar P."/>
            <person name="Natvig D."/>
            <person name="Lalanne C."/>
            <person name="Gautier V."/>
            <person name="Ament-Velasquez S.L."/>
            <person name="Kruys A."/>
            <person name="Hutchinson M.I."/>
            <person name="Powell A.J."/>
            <person name="Barry K."/>
            <person name="Miller A.N."/>
            <person name="Grigoriev I.V."/>
            <person name="Debuchy R."/>
            <person name="Gladieux P."/>
            <person name="Thoren M.H."/>
            <person name="Johannesson H."/>
        </authorList>
    </citation>
    <scope>NUCLEOTIDE SEQUENCE</scope>
    <source>
        <strain evidence="7">CBS 626.80</strain>
    </source>
</reference>
<dbReference type="GO" id="GO:0010792">
    <property type="term" value="P:DNA double-strand break processing involved in repair via single-strand annealing"/>
    <property type="evidence" value="ECO:0007669"/>
    <property type="project" value="TreeGrafter"/>
</dbReference>
<feature type="domain" description="DNA endonuclease activator Ctp1 C-terminal" evidence="6">
    <location>
        <begin position="453"/>
        <end position="566"/>
    </location>
</feature>
<name>A0AAN6SL40_9PEZI</name>
<protein>
    <submittedName>
        <fullName evidence="7">DNA repair protein endonuclease SAE2/CtIP C-terminus-domain-containing protein</fullName>
    </submittedName>
</protein>
<dbReference type="GO" id="GO:0003684">
    <property type="term" value="F:damaged DNA binding"/>
    <property type="evidence" value="ECO:0007669"/>
    <property type="project" value="TreeGrafter"/>
</dbReference>
<dbReference type="Pfam" id="PF08573">
    <property type="entry name" value="SAE2"/>
    <property type="match status" value="1"/>
</dbReference>
<evidence type="ECO:0000256" key="1">
    <source>
        <dbReference type="ARBA" id="ARBA00004123"/>
    </source>
</evidence>
<keyword evidence="3" id="KW-0539">Nucleus</keyword>
<accession>A0AAN6SL40</accession>
<dbReference type="InterPro" id="IPR013882">
    <property type="entry name" value="Ctp1_C"/>
</dbReference>
<evidence type="ECO:0000256" key="3">
    <source>
        <dbReference type="ARBA" id="ARBA00023242"/>
    </source>
</evidence>
<keyword evidence="8" id="KW-1185">Reference proteome</keyword>
<evidence type="ECO:0000259" key="6">
    <source>
        <dbReference type="Pfam" id="PF08573"/>
    </source>
</evidence>
<feature type="coiled-coil region" evidence="4">
    <location>
        <begin position="133"/>
        <end position="195"/>
    </location>
</feature>
<comment type="caution">
    <text evidence="7">The sequence shown here is derived from an EMBL/GenBank/DDBJ whole genome shotgun (WGS) entry which is preliminary data.</text>
</comment>
<comment type="subcellular location">
    <subcellularLocation>
        <location evidence="1">Nucleus</location>
    </subcellularLocation>
</comment>
<keyword evidence="7" id="KW-0540">Nuclease</keyword>
<gene>
    <name evidence="7" type="ORF">QBC32DRAFT_249430</name>
</gene>
<keyword evidence="7" id="KW-0255">Endonuclease</keyword>
<feature type="coiled-coil region" evidence="4">
    <location>
        <begin position="42"/>
        <end position="69"/>
    </location>
</feature>
<feature type="region of interest" description="Disordered" evidence="5">
    <location>
        <begin position="544"/>
        <end position="580"/>
    </location>
</feature>
<keyword evidence="7" id="KW-0378">Hydrolase</keyword>
<feature type="region of interest" description="Disordered" evidence="5">
    <location>
        <begin position="220"/>
        <end position="265"/>
    </location>
</feature>
<dbReference type="GO" id="GO:0005634">
    <property type="term" value="C:nucleus"/>
    <property type="evidence" value="ECO:0007669"/>
    <property type="project" value="UniProtKB-SubCell"/>
</dbReference>
<feature type="region of interest" description="Disordered" evidence="5">
    <location>
        <begin position="289"/>
        <end position="339"/>
    </location>
</feature>
<dbReference type="PANTHER" id="PTHR15107:SF0">
    <property type="entry name" value="DNA ENDONUCLEASE ACTIVATOR CTP1 C-TERMINAL DOMAIN-CONTAINING PROTEIN"/>
    <property type="match status" value="1"/>
</dbReference>
<reference evidence="7" key="1">
    <citation type="journal article" date="2023" name="Mol. Phylogenet. Evol.">
        <title>Genome-scale phylogeny and comparative genomics of the fungal order Sordariales.</title>
        <authorList>
            <person name="Hensen N."/>
            <person name="Bonometti L."/>
            <person name="Westerberg I."/>
            <person name="Brannstrom I.O."/>
            <person name="Guillou S."/>
            <person name="Cros-Aarteil S."/>
            <person name="Calhoun S."/>
            <person name="Haridas S."/>
            <person name="Kuo A."/>
            <person name="Mondo S."/>
            <person name="Pangilinan J."/>
            <person name="Riley R."/>
            <person name="LaButti K."/>
            <person name="Andreopoulos B."/>
            <person name="Lipzen A."/>
            <person name="Chen C."/>
            <person name="Yan M."/>
            <person name="Daum C."/>
            <person name="Ng V."/>
            <person name="Clum A."/>
            <person name="Steindorff A."/>
            <person name="Ohm R.A."/>
            <person name="Martin F."/>
            <person name="Silar P."/>
            <person name="Natvig D.O."/>
            <person name="Lalanne C."/>
            <person name="Gautier V."/>
            <person name="Ament-Velasquez S.L."/>
            <person name="Kruys A."/>
            <person name="Hutchinson M.I."/>
            <person name="Powell A.J."/>
            <person name="Barry K."/>
            <person name="Miller A.N."/>
            <person name="Grigoriev I.V."/>
            <person name="Debuchy R."/>
            <person name="Gladieux P."/>
            <person name="Hiltunen Thoren M."/>
            <person name="Johannesson H."/>
        </authorList>
    </citation>
    <scope>NUCLEOTIDE SEQUENCE</scope>
    <source>
        <strain evidence="7">CBS 626.80</strain>
    </source>
</reference>
<dbReference type="EMBL" id="MU859061">
    <property type="protein sequence ID" value="KAK3957051.1"/>
    <property type="molecule type" value="Genomic_DNA"/>
</dbReference>
<organism evidence="7 8">
    <name type="scientific">Pseudoneurospora amorphoporcata</name>
    <dbReference type="NCBI Taxonomy" id="241081"/>
    <lineage>
        <taxon>Eukaryota</taxon>
        <taxon>Fungi</taxon>
        <taxon>Dikarya</taxon>
        <taxon>Ascomycota</taxon>
        <taxon>Pezizomycotina</taxon>
        <taxon>Sordariomycetes</taxon>
        <taxon>Sordariomycetidae</taxon>
        <taxon>Sordariales</taxon>
        <taxon>Sordariaceae</taxon>
        <taxon>Pseudoneurospora</taxon>
    </lineage>
</organism>
<evidence type="ECO:0000313" key="7">
    <source>
        <dbReference type="EMBL" id="KAK3957051.1"/>
    </source>
</evidence>
<proteinExistence type="predicted"/>
<keyword evidence="4" id="KW-0175">Coiled coil</keyword>
<evidence type="ECO:0000256" key="2">
    <source>
        <dbReference type="ARBA" id="ARBA00022763"/>
    </source>
</evidence>
<evidence type="ECO:0000313" key="8">
    <source>
        <dbReference type="Proteomes" id="UP001303222"/>
    </source>
</evidence>
<feature type="compositionally biased region" description="Basic and acidic residues" evidence="5">
    <location>
        <begin position="565"/>
        <end position="580"/>
    </location>
</feature>
<sequence>MTFWDQKGRAAILAAVEAACDTVGKDLDAESREKDASSAAEREALMVNVDQLEKMNQALMKNLEELIKKVNPVSFSTTSKANTTSDQATPASSDTLSEVPQLWAGPTSRSILGDISPNTVTGTTRATTKDIDAEVQKDRLAALEKRCQLLQAKSDSRKEALRQVVDQRDQWMKYAEHLERKVAKLKEANQQWAAGHPPPPVAVPDELPTLPMEKVAGHEVAIKEEPSSDEPVVVSERRVRKRRNSDISGEARPNPRRVKRESSDPVITNVVPAFIPQESIDLNETTFVMPTPKKRRHRDPPPPTANDAAEETTIDQPALAPNKAKDNITSNTPKPAARSEFKLGHAIADVAEDNPEPPDLPKEQGKGGPSDSAAPKPGRLQSLLNTNTPLHREQPLHTPAGVPAVGPRSHSVPNLRRARDMAKSTPLRERPVSELRLEDFKVNPKANNGYTHAFDEVVRGRAERAKLEGCTDPNCCGRTARILAESELSSGGSAHLLKQENIALMEDYLGTTSYRLGTMTMDEKKEVWLKAKTIAVANSFGRHRHQFERKRSPPGYWDPDFPGTQEEKERREEANRRERETVEKRWREAMKNNGRWLFRDE</sequence>
<dbReference type="GO" id="GO:0004519">
    <property type="term" value="F:endonuclease activity"/>
    <property type="evidence" value="ECO:0007669"/>
    <property type="project" value="UniProtKB-KW"/>
</dbReference>
<dbReference type="PANTHER" id="PTHR15107">
    <property type="entry name" value="RETINOBLASTOMA BINDING PROTEIN 8"/>
    <property type="match status" value="1"/>
</dbReference>
<feature type="region of interest" description="Disordered" evidence="5">
    <location>
        <begin position="77"/>
        <end position="98"/>
    </location>
</feature>
<dbReference type="Proteomes" id="UP001303222">
    <property type="component" value="Unassembled WGS sequence"/>
</dbReference>
<feature type="region of interest" description="Disordered" evidence="5">
    <location>
        <begin position="351"/>
        <end position="413"/>
    </location>
</feature>
<dbReference type="InterPro" id="IPR033316">
    <property type="entry name" value="RBBP8-like"/>
</dbReference>